<dbReference type="WBParaSite" id="PS1159_v2.g1583.t1">
    <property type="protein sequence ID" value="PS1159_v2.g1583.t1"/>
    <property type="gene ID" value="PS1159_v2.g1583"/>
</dbReference>
<protein>
    <submittedName>
        <fullName evidence="2">Uncharacterized protein</fullName>
    </submittedName>
</protein>
<organism evidence="1 2">
    <name type="scientific">Panagrolaimus sp. PS1159</name>
    <dbReference type="NCBI Taxonomy" id="55785"/>
    <lineage>
        <taxon>Eukaryota</taxon>
        <taxon>Metazoa</taxon>
        <taxon>Ecdysozoa</taxon>
        <taxon>Nematoda</taxon>
        <taxon>Chromadorea</taxon>
        <taxon>Rhabditida</taxon>
        <taxon>Tylenchina</taxon>
        <taxon>Panagrolaimomorpha</taxon>
        <taxon>Panagrolaimoidea</taxon>
        <taxon>Panagrolaimidae</taxon>
        <taxon>Panagrolaimus</taxon>
    </lineage>
</organism>
<name>A0AC35FB94_9BILA</name>
<accession>A0AC35FB94</accession>
<evidence type="ECO:0000313" key="2">
    <source>
        <dbReference type="WBParaSite" id="PS1159_v2.g1583.t1"/>
    </source>
</evidence>
<reference evidence="2" key="1">
    <citation type="submission" date="2022-11" db="UniProtKB">
        <authorList>
            <consortium name="WormBaseParasite"/>
        </authorList>
    </citation>
    <scope>IDENTIFICATION</scope>
</reference>
<sequence length="353" mass="40370">MLVFSPSAILIDLRKHQPGEKLKIKKMLSDSELEKPTTSETTNELKKVPSDLISYRKRIDDSVAEQKKQRKIIESLQSKVQKYRQKAAEAEVEAAANSARGLGHGQSFPSLLHGGGDESNALWNQNIAFPSTSGDLGFSQSTPGLLQIHANYRVAGSNPILSAKSPSNNRRTIKFAESLDNFNPIGESSDPSVNLYRQRLKEEQYRNNVLEEMVETLKRQAESTSHTNESLTSDLLTLHETLTRAEQTRIRSAEISKQREQKLKREKQLLQRQFYDVSMEIGTLRRKINELKSETETDLRNYKADFDRCSKTMENRMRHHETLRATTFQRAAKEHDSAFEEVMKRYDEAINKS</sequence>
<proteinExistence type="predicted"/>
<dbReference type="Proteomes" id="UP000887580">
    <property type="component" value="Unplaced"/>
</dbReference>
<evidence type="ECO:0000313" key="1">
    <source>
        <dbReference type="Proteomes" id="UP000887580"/>
    </source>
</evidence>